<feature type="non-terminal residue" evidence="2">
    <location>
        <position position="1"/>
    </location>
</feature>
<name>A0A382WK48_9ZZZZ</name>
<dbReference type="Gene3D" id="3.30.70.360">
    <property type="match status" value="1"/>
</dbReference>
<dbReference type="InterPro" id="IPR011650">
    <property type="entry name" value="Peptidase_M20_dimer"/>
</dbReference>
<dbReference type="SUPFAM" id="SSF55031">
    <property type="entry name" value="Bacterial exopeptidase dimerisation domain"/>
    <property type="match status" value="1"/>
</dbReference>
<dbReference type="InterPro" id="IPR052030">
    <property type="entry name" value="Peptidase_M20/M20A_hydrolases"/>
</dbReference>
<reference evidence="2" key="1">
    <citation type="submission" date="2018-05" db="EMBL/GenBank/DDBJ databases">
        <authorList>
            <person name="Lanie J.A."/>
            <person name="Ng W.-L."/>
            <person name="Kazmierczak K.M."/>
            <person name="Andrzejewski T.M."/>
            <person name="Davidsen T.M."/>
            <person name="Wayne K.J."/>
            <person name="Tettelin H."/>
            <person name="Glass J.I."/>
            <person name="Rusch D."/>
            <person name="Podicherti R."/>
            <person name="Tsui H.-C.T."/>
            <person name="Winkler M.E."/>
        </authorList>
    </citation>
    <scope>NUCLEOTIDE SEQUENCE</scope>
</reference>
<dbReference type="Gene3D" id="3.40.630.10">
    <property type="entry name" value="Zn peptidases"/>
    <property type="match status" value="1"/>
</dbReference>
<feature type="domain" description="Peptidase M20 dimerisation" evidence="1">
    <location>
        <begin position="177"/>
        <end position="271"/>
    </location>
</feature>
<dbReference type="GO" id="GO:0071713">
    <property type="term" value="F:para-aminobenzoyl-glutamate hydrolase activity"/>
    <property type="evidence" value="ECO:0007669"/>
    <property type="project" value="TreeGrafter"/>
</dbReference>
<dbReference type="Pfam" id="PF07687">
    <property type="entry name" value="M20_dimer"/>
    <property type="match status" value="1"/>
</dbReference>
<feature type="non-terminal residue" evidence="2">
    <location>
        <position position="277"/>
    </location>
</feature>
<proteinExistence type="predicted"/>
<sequence>KTILDMPEPGYREFKTSKYTEEQFNKYGFSNIEKVSMTGLKAVIDTGRPGPTVCVMGELDSLVVLGHPHADADTSAAHACGHHCQIAMMIAVGQSLNDPEVLKGLSGKIVLVAVPAEENIEVEFRKNLREEGKIEFLLGKQEFVKLGALDGVDIAMMTHTSHSNPPSILGIGGTNNGTVSKSIKFKGKASHAGGAPHNGINALNAAMLAMSGIHFQRETFKDEDTIRIHPIITRGGAAVSSVPADVRMETYVRGSSIEGFLDASEKVDRALRAGAMA</sequence>
<gene>
    <name evidence="2" type="ORF">METZ01_LOCUS411838</name>
</gene>
<dbReference type="GO" id="GO:0016805">
    <property type="term" value="F:dipeptidase activity"/>
    <property type="evidence" value="ECO:0007669"/>
    <property type="project" value="TreeGrafter"/>
</dbReference>
<organism evidence="2">
    <name type="scientific">marine metagenome</name>
    <dbReference type="NCBI Taxonomy" id="408172"/>
    <lineage>
        <taxon>unclassified sequences</taxon>
        <taxon>metagenomes</taxon>
        <taxon>ecological metagenomes</taxon>
    </lineage>
</organism>
<dbReference type="EMBL" id="UINC01160374">
    <property type="protein sequence ID" value="SVD58984.1"/>
    <property type="molecule type" value="Genomic_DNA"/>
</dbReference>
<accession>A0A382WK48</accession>
<dbReference type="GO" id="GO:0046657">
    <property type="term" value="P:folic acid catabolic process"/>
    <property type="evidence" value="ECO:0007669"/>
    <property type="project" value="TreeGrafter"/>
</dbReference>
<dbReference type="PANTHER" id="PTHR30575:SF3">
    <property type="entry name" value="PEPTIDASE M20 DIMERISATION DOMAIN-CONTAINING PROTEIN"/>
    <property type="match status" value="1"/>
</dbReference>
<dbReference type="AlphaFoldDB" id="A0A382WK48"/>
<dbReference type="SUPFAM" id="SSF53187">
    <property type="entry name" value="Zn-dependent exopeptidases"/>
    <property type="match status" value="1"/>
</dbReference>
<evidence type="ECO:0000313" key="2">
    <source>
        <dbReference type="EMBL" id="SVD58984.1"/>
    </source>
</evidence>
<evidence type="ECO:0000259" key="1">
    <source>
        <dbReference type="Pfam" id="PF07687"/>
    </source>
</evidence>
<dbReference type="InterPro" id="IPR036264">
    <property type="entry name" value="Bact_exopeptidase_dim_dom"/>
</dbReference>
<dbReference type="PANTHER" id="PTHR30575">
    <property type="entry name" value="PEPTIDASE M20"/>
    <property type="match status" value="1"/>
</dbReference>
<dbReference type="GO" id="GO:0005737">
    <property type="term" value="C:cytoplasm"/>
    <property type="evidence" value="ECO:0007669"/>
    <property type="project" value="TreeGrafter"/>
</dbReference>
<protein>
    <recommendedName>
        <fullName evidence="1">Peptidase M20 dimerisation domain-containing protein</fullName>
    </recommendedName>
</protein>